<comment type="caution">
    <text evidence="2">The sequence shown here is derived from an EMBL/GenBank/DDBJ whole genome shotgun (WGS) entry which is preliminary data.</text>
</comment>
<protein>
    <submittedName>
        <fullName evidence="2">Uncharacterized protein</fullName>
    </submittedName>
</protein>
<evidence type="ECO:0000313" key="3">
    <source>
        <dbReference type="Proteomes" id="UP000011509"/>
    </source>
</evidence>
<sequence length="72" mass="7634">MAESERIDAETRTISPTARPAPHPPLSDDGTAVCLELVDGDALDVTMSLKPADVAAIRDVLDDVECRPRGCS</sequence>
<dbReference type="RefSeq" id="WP_006115021.1">
    <property type="nucleotide sequence ID" value="NZ_AOJL01000068.1"/>
</dbReference>
<dbReference type="OrthoDB" id="382455at2157"/>
<feature type="region of interest" description="Disordered" evidence="1">
    <location>
        <begin position="1"/>
        <end position="28"/>
    </location>
</feature>
<dbReference type="AlphaFoldDB" id="M0E6H0"/>
<evidence type="ECO:0000313" key="2">
    <source>
        <dbReference type="EMBL" id="ELZ42658.1"/>
    </source>
</evidence>
<dbReference type="EMBL" id="AOJL01000068">
    <property type="protein sequence ID" value="ELZ42658.1"/>
    <property type="molecule type" value="Genomic_DNA"/>
</dbReference>
<accession>M0E6H0</accession>
<evidence type="ECO:0000256" key="1">
    <source>
        <dbReference type="SAM" id="MobiDB-lite"/>
    </source>
</evidence>
<reference evidence="2 3" key="1">
    <citation type="journal article" date="2014" name="PLoS Genet.">
        <title>Phylogenetically driven sequencing of extremely halophilic archaea reveals strategies for static and dynamic osmo-response.</title>
        <authorList>
            <person name="Becker E.A."/>
            <person name="Seitzer P.M."/>
            <person name="Tritt A."/>
            <person name="Larsen D."/>
            <person name="Krusor M."/>
            <person name="Yao A.I."/>
            <person name="Wu D."/>
            <person name="Madern D."/>
            <person name="Eisen J.A."/>
            <person name="Darling A.E."/>
            <person name="Facciotti M.T."/>
        </authorList>
    </citation>
    <scope>NUCLEOTIDE SEQUENCE [LARGE SCALE GENOMIC DNA]</scope>
    <source>
        <strain evidence="2 3">DSM 10284</strain>
    </source>
</reference>
<feature type="compositionally biased region" description="Basic and acidic residues" evidence="1">
    <location>
        <begin position="1"/>
        <end position="11"/>
    </location>
</feature>
<organism evidence="2 3">
    <name type="scientific">Halorubrum coriense DSM 10284</name>
    <dbReference type="NCBI Taxonomy" id="1227466"/>
    <lineage>
        <taxon>Archaea</taxon>
        <taxon>Methanobacteriati</taxon>
        <taxon>Methanobacteriota</taxon>
        <taxon>Stenosarchaea group</taxon>
        <taxon>Halobacteria</taxon>
        <taxon>Halobacteriales</taxon>
        <taxon>Haloferacaceae</taxon>
        <taxon>Halorubrum</taxon>
    </lineage>
</organism>
<gene>
    <name evidence="2" type="ORF">C464_17422</name>
</gene>
<proteinExistence type="predicted"/>
<dbReference type="Proteomes" id="UP000011509">
    <property type="component" value="Unassembled WGS sequence"/>
</dbReference>
<name>M0E6H0_9EURY</name>
<keyword evidence="3" id="KW-1185">Reference proteome</keyword>